<dbReference type="OrthoDB" id="289721at2759"/>
<reference evidence="2" key="1">
    <citation type="submission" date="2020-11" db="EMBL/GenBank/DDBJ databases">
        <authorList>
            <consortium name="DOE Joint Genome Institute"/>
            <person name="Ahrendt S."/>
            <person name="Riley R."/>
            <person name="Andreopoulos W."/>
            <person name="Labutti K."/>
            <person name="Pangilinan J."/>
            <person name="Ruiz-Duenas F.J."/>
            <person name="Barrasa J.M."/>
            <person name="Sanchez-Garcia M."/>
            <person name="Camarero S."/>
            <person name="Miyauchi S."/>
            <person name="Serrano A."/>
            <person name="Linde D."/>
            <person name="Babiker R."/>
            <person name="Drula E."/>
            <person name="Ayuso-Fernandez I."/>
            <person name="Pacheco R."/>
            <person name="Padilla G."/>
            <person name="Ferreira P."/>
            <person name="Barriuso J."/>
            <person name="Kellner H."/>
            <person name="Castanera R."/>
            <person name="Alfaro M."/>
            <person name="Ramirez L."/>
            <person name="Pisabarro A.G."/>
            <person name="Kuo A."/>
            <person name="Tritt A."/>
            <person name="Lipzen A."/>
            <person name="He G."/>
            <person name="Yan M."/>
            <person name="Ng V."/>
            <person name="Cullen D."/>
            <person name="Martin F."/>
            <person name="Rosso M.-N."/>
            <person name="Henrissat B."/>
            <person name="Hibbett D."/>
            <person name="Martinez A.T."/>
            <person name="Grigoriev I.V."/>
        </authorList>
    </citation>
    <scope>NUCLEOTIDE SEQUENCE</scope>
    <source>
        <strain evidence="2">CBS 506.95</strain>
    </source>
</reference>
<protein>
    <submittedName>
        <fullName evidence="2">Uncharacterized protein</fullName>
    </submittedName>
</protein>
<feature type="region of interest" description="Disordered" evidence="1">
    <location>
        <begin position="1"/>
        <end position="36"/>
    </location>
</feature>
<dbReference type="Proteomes" id="UP000807306">
    <property type="component" value="Unassembled WGS sequence"/>
</dbReference>
<evidence type="ECO:0000313" key="3">
    <source>
        <dbReference type="Proteomes" id="UP000807306"/>
    </source>
</evidence>
<proteinExistence type="predicted"/>
<dbReference type="AlphaFoldDB" id="A0A9P6ERE3"/>
<dbReference type="EMBL" id="MU157827">
    <property type="protein sequence ID" value="KAF9533856.1"/>
    <property type="molecule type" value="Genomic_DNA"/>
</dbReference>
<evidence type="ECO:0000313" key="2">
    <source>
        <dbReference type="EMBL" id="KAF9533856.1"/>
    </source>
</evidence>
<name>A0A9P6ERE3_9AGAR</name>
<evidence type="ECO:0000256" key="1">
    <source>
        <dbReference type="SAM" id="MobiDB-lite"/>
    </source>
</evidence>
<comment type="caution">
    <text evidence="2">The sequence shown here is derived from an EMBL/GenBank/DDBJ whole genome shotgun (WGS) entry which is preliminary data.</text>
</comment>
<dbReference type="Gene3D" id="1.10.132.70">
    <property type="match status" value="1"/>
</dbReference>
<organism evidence="2 3">
    <name type="scientific">Crepidotus variabilis</name>
    <dbReference type="NCBI Taxonomy" id="179855"/>
    <lineage>
        <taxon>Eukaryota</taxon>
        <taxon>Fungi</taxon>
        <taxon>Dikarya</taxon>
        <taxon>Basidiomycota</taxon>
        <taxon>Agaricomycotina</taxon>
        <taxon>Agaricomycetes</taxon>
        <taxon>Agaricomycetidae</taxon>
        <taxon>Agaricales</taxon>
        <taxon>Agaricineae</taxon>
        <taxon>Crepidotaceae</taxon>
        <taxon>Crepidotus</taxon>
    </lineage>
</organism>
<gene>
    <name evidence="2" type="ORF">CPB83DRAFT_756862</name>
</gene>
<keyword evidence="3" id="KW-1185">Reference proteome</keyword>
<sequence>MSETSIQLKSQRSLPGANTSLDSNGSRIQPMGMTQAQKHARIKPKFVEFACSHTEIYRYVVLITNTIIPSAFWGSSRNLKVIFACTILLSSILLGF</sequence>
<accession>A0A9P6ERE3</accession>